<accession>X1ATU4</accession>
<dbReference type="EMBL" id="BART01011520">
    <property type="protein sequence ID" value="GAG86145.1"/>
    <property type="molecule type" value="Genomic_DNA"/>
</dbReference>
<gene>
    <name evidence="1" type="ORF">S01H4_24507</name>
</gene>
<organism evidence="1">
    <name type="scientific">marine sediment metagenome</name>
    <dbReference type="NCBI Taxonomy" id="412755"/>
    <lineage>
        <taxon>unclassified sequences</taxon>
        <taxon>metagenomes</taxon>
        <taxon>ecological metagenomes</taxon>
    </lineage>
</organism>
<feature type="non-terminal residue" evidence="1">
    <location>
        <position position="1"/>
    </location>
</feature>
<sequence length="44" mass="5045">DAAYVGRVDMVEHDFHLFFGAAKSEKSEKERECCGWGFGRSYLD</sequence>
<dbReference type="AlphaFoldDB" id="X1ATU4"/>
<protein>
    <submittedName>
        <fullName evidence="1">Uncharacterized protein</fullName>
    </submittedName>
</protein>
<proteinExistence type="predicted"/>
<comment type="caution">
    <text evidence="1">The sequence shown here is derived from an EMBL/GenBank/DDBJ whole genome shotgun (WGS) entry which is preliminary data.</text>
</comment>
<reference evidence="1" key="1">
    <citation type="journal article" date="2014" name="Front. Microbiol.">
        <title>High frequency of phylogenetically diverse reductive dehalogenase-homologous genes in deep subseafloor sedimentary metagenomes.</title>
        <authorList>
            <person name="Kawai M."/>
            <person name="Futagami T."/>
            <person name="Toyoda A."/>
            <person name="Takaki Y."/>
            <person name="Nishi S."/>
            <person name="Hori S."/>
            <person name="Arai W."/>
            <person name="Tsubouchi T."/>
            <person name="Morono Y."/>
            <person name="Uchiyama I."/>
            <person name="Ito T."/>
            <person name="Fujiyama A."/>
            <person name="Inagaki F."/>
            <person name="Takami H."/>
        </authorList>
    </citation>
    <scope>NUCLEOTIDE SEQUENCE</scope>
    <source>
        <strain evidence="1">Expedition CK06-06</strain>
    </source>
</reference>
<evidence type="ECO:0000313" key="1">
    <source>
        <dbReference type="EMBL" id="GAG86145.1"/>
    </source>
</evidence>
<name>X1ATU4_9ZZZZ</name>